<dbReference type="EMBL" id="UFQS01000546">
    <property type="protein sequence ID" value="SSX04778.1"/>
    <property type="molecule type" value="Genomic_DNA"/>
</dbReference>
<organism evidence="5">
    <name type="scientific">Culicoides sonorensis</name>
    <name type="common">Biting midge</name>
    <dbReference type="NCBI Taxonomy" id="179676"/>
    <lineage>
        <taxon>Eukaryota</taxon>
        <taxon>Metazoa</taxon>
        <taxon>Ecdysozoa</taxon>
        <taxon>Arthropoda</taxon>
        <taxon>Hexapoda</taxon>
        <taxon>Insecta</taxon>
        <taxon>Pterygota</taxon>
        <taxon>Neoptera</taxon>
        <taxon>Endopterygota</taxon>
        <taxon>Diptera</taxon>
        <taxon>Nematocera</taxon>
        <taxon>Chironomoidea</taxon>
        <taxon>Ceratopogonidae</taxon>
        <taxon>Ceratopogoninae</taxon>
        <taxon>Culicoides</taxon>
        <taxon>Monoculicoides</taxon>
    </lineage>
</organism>
<name>A0A336KZ57_CULSO</name>
<protein>
    <submittedName>
        <fullName evidence="5">CSON001799 protein</fullName>
    </submittedName>
    <submittedName>
        <fullName evidence="4">CSON011961 protein</fullName>
    </submittedName>
</protein>
<feature type="signal peptide" evidence="2">
    <location>
        <begin position="1"/>
        <end position="15"/>
    </location>
</feature>
<dbReference type="InterPro" id="IPR004145">
    <property type="entry name" value="DUF243"/>
</dbReference>
<reference evidence="6" key="2">
    <citation type="submission" date="2018-07" db="EMBL/GenBank/DDBJ databases">
        <authorList>
            <person name="Quirk P.G."/>
            <person name="Krulwich T.A."/>
        </authorList>
    </citation>
    <scope>NUCLEOTIDE SEQUENCE</scope>
</reference>
<feature type="region of interest" description="Disordered" evidence="1">
    <location>
        <begin position="273"/>
        <end position="315"/>
    </location>
</feature>
<evidence type="ECO:0000259" key="3">
    <source>
        <dbReference type="SMART" id="SM00690"/>
    </source>
</evidence>
<feature type="compositionally biased region" description="Low complexity" evidence="1">
    <location>
        <begin position="115"/>
        <end position="135"/>
    </location>
</feature>
<gene>
    <name evidence="5" type="primary">CSON001799</name>
    <name evidence="4" type="synonym">CSON011961</name>
</gene>
<reference evidence="5" key="1">
    <citation type="submission" date="2018-04" db="EMBL/GenBank/DDBJ databases">
        <authorList>
            <person name="Go L.Y."/>
            <person name="Mitchell J.A."/>
        </authorList>
    </citation>
    <scope>NUCLEOTIDE SEQUENCE</scope>
    <source>
        <tissue evidence="5">Whole organism</tissue>
    </source>
</reference>
<dbReference type="PANTHER" id="PTHR31927">
    <property type="entry name" value="FI07246P-RELATED-RELATED"/>
    <property type="match status" value="1"/>
</dbReference>
<dbReference type="VEuPathDB" id="VectorBase:CSON011961"/>
<evidence type="ECO:0000256" key="1">
    <source>
        <dbReference type="SAM" id="MobiDB-lite"/>
    </source>
</evidence>
<dbReference type="PANTHER" id="PTHR31927:SF13">
    <property type="entry name" value="TWEEDLEBETA"/>
    <property type="match status" value="1"/>
</dbReference>
<dbReference type="GO" id="GO:0062129">
    <property type="term" value="C:chitin-based extracellular matrix"/>
    <property type="evidence" value="ECO:0007669"/>
    <property type="project" value="TreeGrafter"/>
</dbReference>
<feature type="domain" description="DUF243" evidence="3">
    <location>
        <begin position="137"/>
        <end position="236"/>
    </location>
</feature>
<proteinExistence type="predicted"/>
<dbReference type="SMART" id="SM00690">
    <property type="entry name" value="DM5"/>
    <property type="match status" value="1"/>
</dbReference>
<dbReference type="EMBL" id="UFQS01001289">
    <property type="protein sequence ID" value="SSX10133.1"/>
    <property type="molecule type" value="Genomic_DNA"/>
</dbReference>
<dbReference type="VEuPathDB" id="VectorBase:CSON001799"/>
<sequence>MKWFCALMLINFAFARPEAPPATKYGVPDVSSSFNAGQSFGGNPNVNGAGNLGSQSQGSNGNGVGNIGLIFGGERYTLVPVSGGSVGNGNVGGNAFNQGFAVGSGNGFGGGSGSNQGSSSGFAGSSGSSQSSGSGQTIITKDVYIHVPAPEDDEEFAGETGAGAVQRKHYKIIFIKAPSVSIEQQLALQTAAGGEEKTIVYVLVKKPDLSTDLEIARNRKKNKDKPEVYFIKYNGQREQITSVVPPDNKYVPPVNPPDNKYVPPHTTVSPPHNTYVPPHTTISPPDITYVPPHNTVSPPGNTYGPPHTNEGPYYK</sequence>
<dbReference type="EMBL" id="UFQT01000546">
    <property type="protein sequence ID" value="SSX25141.1"/>
    <property type="molecule type" value="Genomic_DNA"/>
</dbReference>
<evidence type="ECO:0000313" key="4">
    <source>
        <dbReference type="EMBL" id="SSX04778.1"/>
    </source>
</evidence>
<dbReference type="EMBL" id="UFQT01001289">
    <property type="protein sequence ID" value="SSX29855.1"/>
    <property type="molecule type" value="Genomic_DNA"/>
</dbReference>
<dbReference type="AlphaFoldDB" id="A0A336KZ57"/>
<keyword evidence="2" id="KW-0732">Signal</keyword>
<evidence type="ECO:0000256" key="2">
    <source>
        <dbReference type="SAM" id="SignalP"/>
    </source>
</evidence>
<accession>A0A336KZ57</accession>
<evidence type="ECO:0000313" key="5">
    <source>
        <dbReference type="EMBL" id="SSX10133.1"/>
    </source>
</evidence>
<dbReference type="GO" id="GO:0040003">
    <property type="term" value="P:chitin-based cuticle development"/>
    <property type="evidence" value="ECO:0007669"/>
    <property type="project" value="TreeGrafter"/>
</dbReference>
<evidence type="ECO:0000313" key="6">
    <source>
        <dbReference type="EMBL" id="SSX25141.1"/>
    </source>
</evidence>
<feature type="region of interest" description="Disordered" evidence="1">
    <location>
        <begin position="111"/>
        <end position="135"/>
    </location>
</feature>
<feature type="chain" id="PRO_5033342819" evidence="2">
    <location>
        <begin position="16"/>
        <end position="315"/>
    </location>
</feature>
<dbReference type="GO" id="GO:0008010">
    <property type="term" value="F:structural constituent of chitin-based larval cuticle"/>
    <property type="evidence" value="ECO:0007669"/>
    <property type="project" value="TreeGrafter"/>
</dbReference>
<dbReference type="Pfam" id="PF03103">
    <property type="entry name" value="DUF243"/>
    <property type="match status" value="1"/>
</dbReference>